<comment type="caution">
    <text evidence="1">The sequence shown here is derived from an EMBL/GenBank/DDBJ whole genome shotgun (WGS) entry which is preliminary data.</text>
</comment>
<name>A0A6S7I956_PARCT</name>
<evidence type="ECO:0000313" key="2">
    <source>
        <dbReference type="Proteomes" id="UP001152795"/>
    </source>
</evidence>
<protein>
    <submittedName>
        <fullName evidence="1">Uncharacterized protein</fullName>
    </submittedName>
</protein>
<dbReference type="Proteomes" id="UP001152795">
    <property type="component" value="Unassembled WGS sequence"/>
</dbReference>
<reference evidence="1" key="1">
    <citation type="submission" date="2020-04" db="EMBL/GenBank/DDBJ databases">
        <authorList>
            <person name="Alioto T."/>
            <person name="Alioto T."/>
            <person name="Gomez Garrido J."/>
        </authorList>
    </citation>
    <scope>NUCLEOTIDE SEQUENCE</scope>
    <source>
        <strain evidence="1">A484AB</strain>
    </source>
</reference>
<proteinExistence type="predicted"/>
<dbReference type="EMBL" id="CACRXK020007864">
    <property type="protein sequence ID" value="CAB4013383.1"/>
    <property type="molecule type" value="Genomic_DNA"/>
</dbReference>
<keyword evidence="2" id="KW-1185">Reference proteome</keyword>
<organism evidence="1 2">
    <name type="scientific">Paramuricea clavata</name>
    <name type="common">Red gorgonian</name>
    <name type="synonym">Violescent sea-whip</name>
    <dbReference type="NCBI Taxonomy" id="317549"/>
    <lineage>
        <taxon>Eukaryota</taxon>
        <taxon>Metazoa</taxon>
        <taxon>Cnidaria</taxon>
        <taxon>Anthozoa</taxon>
        <taxon>Octocorallia</taxon>
        <taxon>Malacalcyonacea</taxon>
        <taxon>Plexauridae</taxon>
        <taxon>Paramuricea</taxon>
    </lineage>
</organism>
<dbReference type="AlphaFoldDB" id="A0A6S7I956"/>
<accession>A0A6S7I956</accession>
<feature type="non-terminal residue" evidence="1">
    <location>
        <position position="1"/>
    </location>
</feature>
<sequence length="51" mass="5978">YHEFSSRSCCYEEDLYSKRQTESSIENTIRTEDHAAKAKIIRLTCVCKMVC</sequence>
<evidence type="ECO:0000313" key="1">
    <source>
        <dbReference type="EMBL" id="CAB4013383.1"/>
    </source>
</evidence>
<gene>
    <name evidence="1" type="ORF">PACLA_8A068969</name>
</gene>